<feature type="non-terminal residue" evidence="13">
    <location>
        <position position="1"/>
    </location>
</feature>
<dbReference type="InterPro" id="IPR019168">
    <property type="entry name" value="NEP1-R1"/>
</dbReference>
<evidence type="ECO:0000256" key="6">
    <source>
        <dbReference type="ARBA" id="ARBA00022989"/>
    </source>
</evidence>
<evidence type="ECO:0000256" key="12">
    <source>
        <dbReference type="SAM" id="Phobius"/>
    </source>
</evidence>
<dbReference type="Pfam" id="PF03907">
    <property type="entry name" value="Spo7"/>
    <property type="match status" value="1"/>
</dbReference>
<dbReference type="PANTHER" id="PTHR20996">
    <property type="entry name" value="NUCLEAR ENVELOPE PHOSPHATASE-REGULATORY SUBUNIT 1"/>
    <property type="match status" value="1"/>
</dbReference>
<evidence type="ECO:0000313" key="14">
    <source>
        <dbReference type="Proteomes" id="UP000789831"/>
    </source>
</evidence>
<feature type="compositionally biased region" description="Low complexity" evidence="11">
    <location>
        <begin position="29"/>
        <end position="42"/>
    </location>
</feature>
<dbReference type="OrthoDB" id="5599171at2759"/>
<dbReference type="EMBL" id="CAJVPL010000438">
    <property type="protein sequence ID" value="CAG8497089.1"/>
    <property type="molecule type" value="Genomic_DNA"/>
</dbReference>
<keyword evidence="8 12" id="KW-0472">Membrane</keyword>
<keyword evidence="6 12" id="KW-1133">Transmembrane helix</keyword>
<evidence type="ECO:0000256" key="9">
    <source>
        <dbReference type="ARBA" id="ARBA00023242"/>
    </source>
</evidence>
<evidence type="ECO:0000256" key="7">
    <source>
        <dbReference type="ARBA" id="ARBA00023098"/>
    </source>
</evidence>
<keyword evidence="14" id="KW-1185">Reference proteome</keyword>
<dbReference type="GO" id="GO:0006629">
    <property type="term" value="P:lipid metabolic process"/>
    <property type="evidence" value="ECO:0007669"/>
    <property type="project" value="UniProtKB-KW"/>
</dbReference>
<protein>
    <recommendedName>
        <fullName evidence="10">Transmembrane protein 188</fullName>
    </recommendedName>
</protein>
<evidence type="ECO:0000256" key="4">
    <source>
        <dbReference type="ARBA" id="ARBA00022490"/>
    </source>
</evidence>
<keyword evidence="5 12" id="KW-0812">Transmembrane</keyword>
<evidence type="ECO:0000313" key="13">
    <source>
        <dbReference type="EMBL" id="CAG8497089.1"/>
    </source>
</evidence>
<feature type="transmembrane region" description="Helical" evidence="12">
    <location>
        <begin position="73"/>
        <end position="92"/>
    </location>
</feature>
<comment type="caution">
    <text evidence="13">The sequence shown here is derived from an EMBL/GenBank/DDBJ whole genome shotgun (WGS) entry which is preliminary data.</text>
</comment>
<dbReference type="Proteomes" id="UP000789831">
    <property type="component" value="Unassembled WGS sequence"/>
</dbReference>
<evidence type="ECO:0000256" key="8">
    <source>
        <dbReference type="ARBA" id="ARBA00023136"/>
    </source>
</evidence>
<dbReference type="GO" id="GO:0031965">
    <property type="term" value="C:nuclear membrane"/>
    <property type="evidence" value="ECO:0007669"/>
    <property type="project" value="UniProtKB-SubCell"/>
</dbReference>
<evidence type="ECO:0000256" key="3">
    <source>
        <dbReference type="ARBA" id="ARBA00010998"/>
    </source>
</evidence>
<proteinExistence type="inferred from homology"/>
<reference evidence="13" key="1">
    <citation type="submission" date="2021-06" db="EMBL/GenBank/DDBJ databases">
        <authorList>
            <person name="Kallberg Y."/>
            <person name="Tangrot J."/>
            <person name="Rosling A."/>
        </authorList>
    </citation>
    <scope>NUCLEOTIDE SEQUENCE</scope>
    <source>
        <strain evidence="13">MT106</strain>
    </source>
</reference>
<comment type="subcellular location">
    <subcellularLocation>
        <location evidence="2">Cytoplasm</location>
    </subcellularLocation>
    <subcellularLocation>
        <location evidence="1">Nucleus membrane</location>
        <topology evidence="1">Multi-pass membrane protein</topology>
    </subcellularLocation>
</comment>
<name>A0A9N8ZIJ8_9GLOM</name>
<dbReference type="PANTHER" id="PTHR20996:SF1">
    <property type="entry name" value="NUCLEAR ENVELOPE PHOSPHATASE-REGULATORY SUBUNIT 1"/>
    <property type="match status" value="1"/>
</dbReference>
<evidence type="ECO:0000256" key="2">
    <source>
        <dbReference type="ARBA" id="ARBA00004496"/>
    </source>
</evidence>
<keyword evidence="9" id="KW-0539">Nucleus</keyword>
<evidence type="ECO:0000256" key="1">
    <source>
        <dbReference type="ARBA" id="ARBA00004232"/>
    </source>
</evidence>
<dbReference type="InterPro" id="IPR005605">
    <property type="entry name" value="Spo7"/>
</dbReference>
<gene>
    <name evidence="13" type="ORF">AGERDE_LOCUS4054</name>
</gene>
<sequence>MSSSSQHENPQVYTNLFGETTTLTFPQGSSSSSSAPRVPSPSQNQKFKDLLVFEERLKQNFHKLSKRQQKYEAILGFNCCVIMLCGYFVCFSKLENEPLYFLCKTFFLASIVYTSVFFLSGQYTEKISVGQKYVPQCNRALRAFNIHFNRDNKGELTFYRKVPKKFQEGFE</sequence>
<dbReference type="AlphaFoldDB" id="A0A9N8ZIJ8"/>
<feature type="transmembrane region" description="Helical" evidence="12">
    <location>
        <begin position="98"/>
        <end position="119"/>
    </location>
</feature>
<dbReference type="GO" id="GO:0019888">
    <property type="term" value="F:protein phosphatase regulator activity"/>
    <property type="evidence" value="ECO:0007669"/>
    <property type="project" value="InterPro"/>
</dbReference>
<evidence type="ECO:0000256" key="5">
    <source>
        <dbReference type="ARBA" id="ARBA00022692"/>
    </source>
</evidence>
<accession>A0A9N8ZIJ8</accession>
<dbReference type="GO" id="GO:0071595">
    <property type="term" value="C:Nem1-Spo7 phosphatase complex"/>
    <property type="evidence" value="ECO:0007669"/>
    <property type="project" value="InterPro"/>
</dbReference>
<feature type="region of interest" description="Disordered" evidence="11">
    <location>
        <begin position="22"/>
        <end position="43"/>
    </location>
</feature>
<organism evidence="13 14">
    <name type="scientific">Ambispora gerdemannii</name>
    <dbReference type="NCBI Taxonomy" id="144530"/>
    <lineage>
        <taxon>Eukaryota</taxon>
        <taxon>Fungi</taxon>
        <taxon>Fungi incertae sedis</taxon>
        <taxon>Mucoromycota</taxon>
        <taxon>Glomeromycotina</taxon>
        <taxon>Glomeromycetes</taxon>
        <taxon>Archaeosporales</taxon>
        <taxon>Ambisporaceae</taxon>
        <taxon>Ambispora</taxon>
    </lineage>
</organism>
<evidence type="ECO:0000256" key="11">
    <source>
        <dbReference type="SAM" id="MobiDB-lite"/>
    </source>
</evidence>
<comment type="similarity">
    <text evidence="3">Belongs to the CNEP1R1 family.</text>
</comment>
<keyword evidence="7" id="KW-0443">Lipid metabolism</keyword>
<evidence type="ECO:0000256" key="10">
    <source>
        <dbReference type="ARBA" id="ARBA00030458"/>
    </source>
</evidence>
<keyword evidence="4" id="KW-0963">Cytoplasm</keyword>
<dbReference type="GO" id="GO:0005737">
    <property type="term" value="C:cytoplasm"/>
    <property type="evidence" value="ECO:0007669"/>
    <property type="project" value="UniProtKB-SubCell"/>
</dbReference>